<name>W7QMH5_9ALTE</name>
<evidence type="ECO:0000313" key="2">
    <source>
        <dbReference type="EMBL" id="EWH09118.1"/>
    </source>
</evidence>
<dbReference type="Gene3D" id="1.50.10.10">
    <property type="match status" value="1"/>
</dbReference>
<dbReference type="InterPro" id="IPR035396">
    <property type="entry name" value="Bac_rhamnosid6H"/>
</dbReference>
<reference evidence="2 3" key="1">
    <citation type="journal article" date="2014" name="Genome Announc.">
        <title>Draft Genome Sequence of the Agar-Degrading Bacterium Catenovulum sp. Strain DS-2, Isolated from Intestines of Haliotis diversicolor.</title>
        <authorList>
            <person name="Shan D."/>
            <person name="Li X."/>
            <person name="Gu Z."/>
            <person name="Wei G."/>
            <person name="Gao Z."/>
            <person name="Shao Z."/>
        </authorList>
    </citation>
    <scope>NUCLEOTIDE SEQUENCE [LARGE SCALE GENOMIC DNA]</scope>
    <source>
        <strain evidence="2 3">DS-2</strain>
    </source>
</reference>
<dbReference type="SUPFAM" id="SSF48208">
    <property type="entry name" value="Six-hairpin glycosidases"/>
    <property type="match status" value="1"/>
</dbReference>
<accession>W7QMH5</accession>
<dbReference type="Pfam" id="PF17389">
    <property type="entry name" value="Bac_rhamnosid6H"/>
    <property type="match status" value="1"/>
</dbReference>
<dbReference type="InterPro" id="IPR008928">
    <property type="entry name" value="6-hairpin_glycosidase_sf"/>
</dbReference>
<dbReference type="Gene3D" id="2.60.120.260">
    <property type="entry name" value="Galactose-binding domain-like"/>
    <property type="match status" value="1"/>
</dbReference>
<comment type="caution">
    <text evidence="2">The sequence shown here is derived from an EMBL/GenBank/DDBJ whole genome shotgun (WGS) entry which is preliminary data.</text>
</comment>
<proteinExistence type="predicted"/>
<dbReference type="Proteomes" id="UP000019276">
    <property type="component" value="Unassembled WGS sequence"/>
</dbReference>
<dbReference type="PROSITE" id="PS51257">
    <property type="entry name" value="PROKAR_LIPOPROTEIN"/>
    <property type="match status" value="1"/>
</dbReference>
<dbReference type="eggNOG" id="COG3408">
    <property type="taxonomic scope" value="Bacteria"/>
</dbReference>
<evidence type="ECO:0000313" key="3">
    <source>
        <dbReference type="Proteomes" id="UP000019276"/>
    </source>
</evidence>
<dbReference type="GO" id="GO:0005975">
    <property type="term" value="P:carbohydrate metabolic process"/>
    <property type="evidence" value="ECO:0007669"/>
    <property type="project" value="InterPro"/>
</dbReference>
<dbReference type="RefSeq" id="WP_035015477.1">
    <property type="nucleotide sequence ID" value="NZ_ARZY01000029.1"/>
</dbReference>
<keyword evidence="3" id="KW-1185">Reference proteome</keyword>
<dbReference type="OrthoDB" id="49490at2"/>
<gene>
    <name evidence="2" type="ORF">DS2_14129</name>
</gene>
<dbReference type="PATRIC" id="fig|1328313.3.peg.2882"/>
<dbReference type="STRING" id="1328313.DS2_14129"/>
<evidence type="ECO:0000259" key="1">
    <source>
        <dbReference type="Pfam" id="PF17389"/>
    </source>
</evidence>
<dbReference type="InterPro" id="IPR012341">
    <property type="entry name" value="6hp_glycosidase-like_sf"/>
</dbReference>
<dbReference type="EMBL" id="ARZY01000029">
    <property type="protein sequence ID" value="EWH09118.1"/>
    <property type="molecule type" value="Genomic_DNA"/>
</dbReference>
<organism evidence="2 3">
    <name type="scientific">Catenovulum agarivorans DS-2</name>
    <dbReference type="NCBI Taxonomy" id="1328313"/>
    <lineage>
        <taxon>Bacteria</taxon>
        <taxon>Pseudomonadati</taxon>
        <taxon>Pseudomonadota</taxon>
        <taxon>Gammaproteobacteria</taxon>
        <taxon>Alteromonadales</taxon>
        <taxon>Alteromonadaceae</taxon>
        <taxon>Catenovulum</taxon>
    </lineage>
</organism>
<feature type="domain" description="Alpha-L-rhamnosidase six-hairpin glycosidase" evidence="1">
    <location>
        <begin position="355"/>
        <end position="497"/>
    </location>
</feature>
<dbReference type="Gene3D" id="2.60.40.3620">
    <property type="match status" value="1"/>
</dbReference>
<dbReference type="AlphaFoldDB" id="W7QMH5"/>
<protein>
    <recommendedName>
        <fullName evidence="1">Alpha-L-rhamnosidase six-hairpin glycosidase domain-containing protein</fullName>
    </recommendedName>
</protein>
<sequence>MRKSRSLGLGLVKYILIVVALVGCIQTSPTMDESAINHQAQTIYLRGGFNGWSTATAFDRTEQAGIYVAKTKITMGNHGFKLAPADWSFAWVVSAHENQLVELNKSYRLNTAGGEEDSLFIETRGLYQFTLDITQANQPKLLVKLLSADSAKTPPPHYGEMTSLEFNRFNGEKVEAVFSAKATNNGLREYVHSTTQSLRDPVPSYSRYQEDIAHPRVRSGNIAFDALFALAVDEMKLNSVEQIKDGNYNNGQAIDCSCFETGEKWNYVWTRDLSYAAHLSLAQFDAQRVENSLLFKVSNLRASAPISPFLAGNAPYTQIIQDTGSGGSWPVSTDRMTWAFGATALLANLAEPQRSQFARKAFTALVNTIENDRLVAFDSHLGLYLGEQSFLDWREQSYASWIVDDLSSMSTAISLSTNAGHYQALVLAADLAGQLGDVPAAKKYKGWASALKNAINQHLWLEEKGLYSSLTSGHYHKVALEKFDWLGQSLAIVTGIASDEQARAILSSYPHGPMGAAVIFPQQPNIPVYHNRAIWPFVTAYGLNAAVKGKNVAVTQAALDTLTRAAALNLSNMENLEWLSSEPILLDKTHPQLSGPVINSKRQLWSVAAYLNLVSNTIFGAQPSQQGIEFRPFIPKSFKDQWFKHSQVINLINYQWRGKQFDLQLKFAPSNKKFGAYVVNRVKVNGLAHSGVLVEQALKQHNLIEIELVLDNTVDNNINLVDSEPLAFDPLVYAPLEPKLSVVAKANDYVIQIEDKGNANLTSAAIEYEIYRDGNLLTRVPAGAGVSQWLDKGQAQQAHCYAVAARFVKSQNQSHLSEVVCMGERMQIPVADQRIQSNKPKKILGEQLIFSQWGEADDTLQVHFSIDQPGKYAIQFNYHNPANAINLGISNGVKWLEVVNSSNQQSVKQAAVQFPHTRVDKTQFGDNLSTPVEIELAAGDYKLHLHDFYNMSYLQSNKTYTAAGGMKGISNKFDIYAVTFVLLPLK</sequence>